<sequence length="140" mass="16292">MPSVVTRHGRHQTTPGRSSHDRYGPSHFHGERAPVNASRASVYKRHCLFTFNDSEDSDKFQKFLYTKSRRTLRKLRTEHHILRSGWDKFNNLHNMQIAPSRVLATERELKPAADAGGIPSREAVSFFHVIDIPVYPERWR</sequence>
<dbReference type="AlphaFoldDB" id="A0A4C1ZCJ0"/>
<keyword evidence="3" id="KW-1185">Reference proteome</keyword>
<evidence type="ECO:0000313" key="2">
    <source>
        <dbReference type="EMBL" id="GBP84337.1"/>
    </source>
</evidence>
<accession>A0A4C1ZCJ0</accession>
<name>A0A4C1ZCJ0_EUMVA</name>
<comment type="caution">
    <text evidence="2">The sequence shown here is derived from an EMBL/GenBank/DDBJ whole genome shotgun (WGS) entry which is preliminary data.</text>
</comment>
<dbReference type="Proteomes" id="UP000299102">
    <property type="component" value="Unassembled WGS sequence"/>
</dbReference>
<protein>
    <submittedName>
        <fullName evidence="2">Uncharacterized protein</fullName>
    </submittedName>
</protein>
<gene>
    <name evidence="2" type="ORF">EVAR_61554_1</name>
</gene>
<feature type="region of interest" description="Disordered" evidence="1">
    <location>
        <begin position="1"/>
        <end position="32"/>
    </location>
</feature>
<dbReference type="EMBL" id="BGZK01001672">
    <property type="protein sequence ID" value="GBP84337.1"/>
    <property type="molecule type" value="Genomic_DNA"/>
</dbReference>
<feature type="compositionally biased region" description="Basic and acidic residues" evidence="1">
    <location>
        <begin position="18"/>
        <end position="32"/>
    </location>
</feature>
<evidence type="ECO:0000313" key="3">
    <source>
        <dbReference type="Proteomes" id="UP000299102"/>
    </source>
</evidence>
<evidence type="ECO:0000256" key="1">
    <source>
        <dbReference type="SAM" id="MobiDB-lite"/>
    </source>
</evidence>
<proteinExistence type="predicted"/>
<reference evidence="2 3" key="1">
    <citation type="journal article" date="2019" name="Commun. Biol.">
        <title>The bagworm genome reveals a unique fibroin gene that provides high tensile strength.</title>
        <authorList>
            <person name="Kono N."/>
            <person name="Nakamura H."/>
            <person name="Ohtoshi R."/>
            <person name="Tomita M."/>
            <person name="Numata K."/>
            <person name="Arakawa K."/>
        </authorList>
    </citation>
    <scope>NUCLEOTIDE SEQUENCE [LARGE SCALE GENOMIC DNA]</scope>
</reference>
<organism evidence="2 3">
    <name type="scientific">Eumeta variegata</name>
    <name type="common">Bagworm moth</name>
    <name type="synonym">Eumeta japonica</name>
    <dbReference type="NCBI Taxonomy" id="151549"/>
    <lineage>
        <taxon>Eukaryota</taxon>
        <taxon>Metazoa</taxon>
        <taxon>Ecdysozoa</taxon>
        <taxon>Arthropoda</taxon>
        <taxon>Hexapoda</taxon>
        <taxon>Insecta</taxon>
        <taxon>Pterygota</taxon>
        <taxon>Neoptera</taxon>
        <taxon>Endopterygota</taxon>
        <taxon>Lepidoptera</taxon>
        <taxon>Glossata</taxon>
        <taxon>Ditrysia</taxon>
        <taxon>Tineoidea</taxon>
        <taxon>Psychidae</taxon>
        <taxon>Oiketicinae</taxon>
        <taxon>Eumeta</taxon>
    </lineage>
</organism>